<evidence type="ECO:0000313" key="6">
    <source>
        <dbReference type="EMBL" id="GAA3953559.1"/>
    </source>
</evidence>
<name>A0ABP7NT22_9ACTN</name>
<dbReference type="SMART" id="SM00387">
    <property type="entry name" value="HATPase_c"/>
    <property type="match status" value="1"/>
</dbReference>
<dbReference type="EC" id="2.7.13.3" evidence="2"/>
<dbReference type="InterPro" id="IPR003594">
    <property type="entry name" value="HATPase_dom"/>
</dbReference>
<comment type="catalytic activity">
    <reaction evidence="1">
        <text>ATP + protein L-histidine = ADP + protein N-phospho-L-histidine.</text>
        <dbReference type="EC" id="2.7.13.3"/>
    </reaction>
</comment>
<dbReference type="Proteomes" id="UP001418444">
    <property type="component" value="Unassembled WGS sequence"/>
</dbReference>
<protein>
    <recommendedName>
        <fullName evidence="2">histidine kinase</fullName>
        <ecNumber evidence="2">2.7.13.3</ecNumber>
    </recommendedName>
</protein>
<dbReference type="InterPro" id="IPR004358">
    <property type="entry name" value="Sig_transdc_His_kin-like_C"/>
</dbReference>
<evidence type="ECO:0000256" key="3">
    <source>
        <dbReference type="ARBA" id="ARBA00022777"/>
    </source>
</evidence>
<dbReference type="Pfam" id="PF08448">
    <property type="entry name" value="PAS_4"/>
    <property type="match status" value="1"/>
</dbReference>
<dbReference type="InterPro" id="IPR011495">
    <property type="entry name" value="Sig_transdc_His_kin_sub2_dim/P"/>
</dbReference>
<dbReference type="InterPro" id="IPR013656">
    <property type="entry name" value="PAS_4"/>
</dbReference>
<dbReference type="PANTHER" id="PTHR43065">
    <property type="entry name" value="SENSOR HISTIDINE KINASE"/>
    <property type="match status" value="1"/>
</dbReference>
<comment type="caution">
    <text evidence="6">The sequence shown here is derived from an EMBL/GenBank/DDBJ whole genome shotgun (WGS) entry which is preliminary data.</text>
</comment>
<organism evidence="6 7">
    <name type="scientific">Gordonia caeni</name>
    <dbReference type="NCBI Taxonomy" id="1007097"/>
    <lineage>
        <taxon>Bacteria</taxon>
        <taxon>Bacillati</taxon>
        <taxon>Actinomycetota</taxon>
        <taxon>Actinomycetes</taxon>
        <taxon>Mycobacteriales</taxon>
        <taxon>Gordoniaceae</taxon>
        <taxon>Gordonia</taxon>
    </lineage>
</organism>
<evidence type="ECO:0000259" key="5">
    <source>
        <dbReference type="PROSITE" id="PS50109"/>
    </source>
</evidence>
<dbReference type="PROSITE" id="PS50109">
    <property type="entry name" value="HIS_KIN"/>
    <property type="match status" value="1"/>
</dbReference>
<dbReference type="EMBL" id="BAAAZW010000002">
    <property type="protein sequence ID" value="GAA3953559.1"/>
    <property type="molecule type" value="Genomic_DNA"/>
</dbReference>
<dbReference type="InterPro" id="IPR036890">
    <property type="entry name" value="HATPase_C_sf"/>
</dbReference>
<dbReference type="Gene3D" id="3.30.450.20">
    <property type="entry name" value="PAS domain"/>
    <property type="match status" value="1"/>
</dbReference>
<accession>A0ABP7NT22</accession>
<feature type="domain" description="Histidine kinase" evidence="5">
    <location>
        <begin position="309"/>
        <end position="508"/>
    </location>
</feature>
<dbReference type="Gene3D" id="3.30.450.280">
    <property type="entry name" value="GAF domain"/>
    <property type="match status" value="1"/>
</dbReference>
<dbReference type="SUPFAM" id="SSF55874">
    <property type="entry name" value="ATPase domain of HSP90 chaperone/DNA topoisomerase II/histidine kinase"/>
    <property type="match status" value="1"/>
</dbReference>
<dbReference type="InterPro" id="IPR005467">
    <property type="entry name" value="His_kinase_dom"/>
</dbReference>
<dbReference type="InterPro" id="IPR022066">
    <property type="entry name" value="PdtaS_GAF"/>
</dbReference>
<evidence type="ECO:0000256" key="2">
    <source>
        <dbReference type="ARBA" id="ARBA00012438"/>
    </source>
</evidence>
<reference evidence="7" key="1">
    <citation type="journal article" date="2019" name="Int. J. Syst. Evol. Microbiol.">
        <title>The Global Catalogue of Microorganisms (GCM) 10K type strain sequencing project: providing services to taxonomists for standard genome sequencing and annotation.</title>
        <authorList>
            <consortium name="The Broad Institute Genomics Platform"/>
            <consortium name="The Broad Institute Genome Sequencing Center for Infectious Disease"/>
            <person name="Wu L."/>
            <person name="Ma J."/>
        </authorList>
    </citation>
    <scope>NUCLEOTIDE SEQUENCE [LARGE SCALE GENOMIC DNA]</scope>
    <source>
        <strain evidence="7">JCM 16923</strain>
    </source>
</reference>
<evidence type="ECO:0000256" key="1">
    <source>
        <dbReference type="ARBA" id="ARBA00000085"/>
    </source>
</evidence>
<keyword evidence="7" id="KW-1185">Reference proteome</keyword>
<sequence length="508" mass="53621">MATLHDLLAEHTALSDPAALHLQRLVAEWQLLADLSFADYVLAVRGSDGQLVYVAQVRPNTAATLFQHDEVGHRVDAPASPQGVNPLVGKAFASGRIERDDVPRRFAGILIDRIAVPVTFDGQVIAVLGRAGDAGDTLPPSPLESAYRDAAQALCEMVVAGSFPLDEANSLGLSTPRAGDGFIRLGPDGRVVYASPNALSAVHRMGWTADLGSVRLPDVVAELLTDPFDAVDVAAMLTAACGAAGQPALPAAELPLRMELDARRASVLLRAVPLRGAGTTRGAVVLIRDVTEVKRRDLALLSKDATIREIHHRVKNNLQSVSALLRLQARRSGSTETIVALNEAVRRVSSIALVHEMLSGSVDEEVDLDAVVDRLIPTLVDVWSPAGGAAAPQVRRGSRLGVLPADHAMPLVQVLTEVVQNSIEHGFTEPAAADASIVIDGERDLRGLTVRVTDNGAGVPPDFDLTSSNSLGLQIVRMLVSNDLGGQIRIGPGPGGRGTTVELEIPLH</sequence>
<dbReference type="Gene3D" id="3.30.565.10">
    <property type="entry name" value="Histidine kinase-like ATPase, C-terminal domain"/>
    <property type="match status" value="1"/>
</dbReference>
<keyword evidence="3 6" id="KW-0808">Transferase</keyword>
<keyword evidence="3 6" id="KW-0418">Kinase</keyword>
<dbReference type="Pfam" id="PF07568">
    <property type="entry name" value="HisKA_2"/>
    <property type="match status" value="1"/>
</dbReference>
<dbReference type="RefSeq" id="WP_344781182.1">
    <property type="nucleotide sequence ID" value="NZ_BAAAZW010000002.1"/>
</dbReference>
<evidence type="ECO:0000313" key="7">
    <source>
        <dbReference type="Proteomes" id="UP001418444"/>
    </source>
</evidence>
<dbReference type="GO" id="GO:0016301">
    <property type="term" value="F:kinase activity"/>
    <property type="evidence" value="ECO:0007669"/>
    <property type="project" value="UniProtKB-KW"/>
</dbReference>
<dbReference type="PANTHER" id="PTHR43065:SF23">
    <property type="entry name" value="SENSOR HISTIDINE KINASE PDTAS"/>
    <property type="match status" value="1"/>
</dbReference>
<dbReference type="Pfam" id="PF02518">
    <property type="entry name" value="HATPase_c"/>
    <property type="match status" value="1"/>
</dbReference>
<gene>
    <name evidence="6" type="ORF">GCM10022231_09800</name>
</gene>
<dbReference type="Pfam" id="PF12282">
    <property type="entry name" value="GAF_PdtaS"/>
    <property type="match status" value="1"/>
</dbReference>
<keyword evidence="4" id="KW-0902">Two-component regulatory system</keyword>
<evidence type="ECO:0000256" key="4">
    <source>
        <dbReference type="ARBA" id="ARBA00023012"/>
    </source>
</evidence>
<dbReference type="InterPro" id="IPR038424">
    <property type="entry name" value="H_kinase_PdtaS_GAF_sf"/>
</dbReference>
<dbReference type="PRINTS" id="PR00344">
    <property type="entry name" value="BCTRLSENSOR"/>
</dbReference>
<proteinExistence type="predicted"/>